<feature type="compositionally biased region" description="Polar residues" evidence="2">
    <location>
        <begin position="147"/>
        <end position="163"/>
    </location>
</feature>
<feature type="coiled-coil region" evidence="1">
    <location>
        <begin position="214"/>
        <end position="241"/>
    </location>
</feature>
<evidence type="ECO:0000256" key="1">
    <source>
        <dbReference type="SAM" id="Coils"/>
    </source>
</evidence>
<feature type="compositionally biased region" description="Low complexity" evidence="2">
    <location>
        <begin position="164"/>
        <end position="189"/>
    </location>
</feature>
<reference evidence="3" key="1">
    <citation type="submission" date="2016-06" db="UniProtKB">
        <authorList>
            <consortium name="WormBaseParasite"/>
        </authorList>
    </citation>
    <scope>IDENTIFICATION</scope>
</reference>
<dbReference type="WBParaSite" id="ECPE_0000446401-mRNA-1">
    <property type="protein sequence ID" value="ECPE_0000446401-mRNA-1"/>
    <property type="gene ID" value="ECPE_0000446401"/>
</dbReference>
<feature type="compositionally biased region" description="Acidic residues" evidence="2">
    <location>
        <begin position="77"/>
        <end position="92"/>
    </location>
</feature>
<feature type="region of interest" description="Disordered" evidence="2">
    <location>
        <begin position="147"/>
        <end position="189"/>
    </location>
</feature>
<feature type="region of interest" description="Disordered" evidence="2">
    <location>
        <begin position="69"/>
        <end position="92"/>
    </location>
</feature>
<name>A0A183ABW7_9TREM</name>
<protein>
    <submittedName>
        <fullName evidence="3">JAKMIP_CC3 domain-containing protein</fullName>
    </submittedName>
</protein>
<keyword evidence="1" id="KW-0175">Coiled coil</keyword>
<proteinExistence type="predicted"/>
<evidence type="ECO:0000256" key="2">
    <source>
        <dbReference type="SAM" id="MobiDB-lite"/>
    </source>
</evidence>
<organism evidence="3">
    <name type="scientific">Echinostoma caproni</name>
    <dbReference type="NCBI Taxonomy" id="27848"/>
    <lineage>
        <taxon>Eukaryota</taxon>
        <taxon>Metazoa</taxon>
        <taxon>Spiralia</taxon>
        <taxon>Lophotrochozoa</taxon>
        <taxon>Platyhelminthes</taxon>
        <taxon>Trematoda</taxon>
        <taxon>Digenea</taxon>
        <taxon>Plagiorchiida</taxon>
        <taxon>Echinostomata</taxon>
        <taxon>Echinostomatoidea</taxon>
        <taxon>Echinostomatidae</taxon>
        <taxon>Echinostoma</taxon>
    </lineage>
</organism>
<accession>A0A183ABW7</accession>
<evidence type="ECO:0000313" key="3">
    <source>
        <dbReference type="WBParaSite" id="ECPE_0000446401-mRNA-1"/>
    </source>
</evidence>
<dbReference type="AlphaFoldDB" id="A0A183ABW7"/>
<feature type="region of interest" description="Disordered" evidence="2">
    <location>
        <begin position="31"/>
        <end position="52"/>
    </location>
</feature>
<sequence>LAREHDPSNSRVAQLLAEQEEEERRLQAMLKNDENTYWDDEEGERCPPISRDDSAETFHRLMADAAETAARAMAESASEEDEEGDEADEDEVVIDDDSLFDPCLVLGNDPAVDPLSINSSNEKVMGTATAASTKRRQDAIAQLIQSAANRSKSTGGSTNPSEENSLTTPTQVTSTSNTNSEPSSSASCSAATPALADGITWLLASDLYDCHTQLSKLQSQMRVLEQRLTAQEAAADEAIERLCLQCRHVEFELNEARQRLQTYLQVQQNGAEARDDGDYTQVGNLQSPDALHSLLSNVNNNIAAESRRFPQPVLQKRLVSSGHQISSFAFNVLGFGKIEDYC</sequence>